<dbReference type="PANTHER" id="PTHR30055">
    <property type="entry name" value="HTH-TYPE TRANSCRIPTIONAL REGULATOR RUTR"/>
    <property type="match status" value="1"/>
</dbReference>
<evidence type="ECO:0000256" key="2">
    <source>
        <dbReference type="ARBA" id="ARBA00023125"/>
    </source>
</evidence>
<sequence length="310" mass="33566">MSTPGLRERKKRQTARRITEVALELFVARGFDRVTVAEVAEAAEVSVNTVYNYFPAKEDLVLPPDQASPDRLTEIVRVRPAGMSAAQAVLAHLRAEVRRRDRAVGLADGFGRVLPMMLAAPTLAARLDRLGAEMVDSLAAQLLRETGDRGLLPRLVAGQIGWAHALVFGEIGRRTVAGQRPATIAAAVLRLLDGVQDVLGDRVLGYAVREDRVVFRISIRGKFEPLSEAQRAALAAASGIGFTEAGSFSHDAGATVFTFRCQLPAEPDDDDEVAELKALDVLAAHGLPVRDGYKVAVTDMRDIKINRKGR</sequence>
<name>A0A7W7CDW8_9PSEU</name>
<dbReference type="SUPFAM" id="SSF46689">
    <property type="entry name" value="Homeodomain-like"/>
    <property type="match status" value="1"/>
</dbReference>
<dbReference type="EMBL" id="JACHMH010000001">
    <property type="protein sequence ID" value="MBB4679390.1"/>
    <property type="molecule type" value="Genomic_DNA"/>
</dbReference>
<keyword evidence="1" id="KW-0805">Transcription regulation</keyword>
<accession>A0A7W7CDW8</accession>
<reference evidence="6 7" key="1">
    <citation type="submission" date="2020-08" db="EMBL/GenBank/DDBJ databases">
        <title>Sequencing the genomes of 1000 actinobacteria strains.</title>
        <authorList>
            <person name="Klenk H.-P."/>
        </authorList>
    </citation>
    <scope>NUCLEOTIDE SEQUENCE [LARGE SCALE GENOMIC DNA]</scope>
    <source>
        <strain evidence="6 7">DSM 44230</strain>
    </source>
</reference>
<evidence type="ECO:0000313" key="7">
    <source>
        <dbReference type="Proteomes" id="UP000533598"/>
    </source>
</evidence>
<dbReference type="GO" id="GO:0000976">
    <property type="term" value="F:transcription cis-regulatory region binding"/>
    <property type="evidence" value="ECO:0007669"/>
    <property type="project" value="TreeGrafter"/>
</dbReference>
<evidence type="ECO:0000256" key="1">
    <source>
        <dbReference type="ARBA" id="ARBA00023015"/>
    </source>
</evidence>
<feature type="DNA-binding region" description="H-T-H motif" evidence="4">
    <location>
        <begin position="35"/>
        <end position="54"/>
    </location>
</feature>
<keyword evidence="7" id="KW-1185">Reference proteome</keyword>
<dbReference type="Pfam" id="PF19707">
    <property type="entry name" value="DUF6204"/>
    <property type="match status" value="1"/>
</dbReference>
<dbReference type="InterPro" id="IPR001647">
    <property type="entry name" value="HTH_TetR"/>
</dbReference>
<dbReference type="InterPro" id="IPR045778">
    <property type="entry name" value="DUF6204"/>
</dbReference>
<proteinExistence type="predicted"/>
<dbReference type="InterPro" id="IPR050109">
    <property type="entry name" value="HTH-type_TetR-like_transc_reg"/>
</dbReference>
<evidence type="ECO:0000256" key="4">
    <source>
        <dbReference type="PROSITE-ProRule" id="PRU00335"/>
    </source>
</evidence>
<dbReference type="AlphaFoldDB" id="A0A7W7CDW8"/>
<dbReference type="PROSITE" id="PS50977">
    <property type="entry name" value="HTH_TETR_2"/>
    <property type="match status" value="1"/>
</dbReference>
<dbReference type="Proteomes" id="UP000533598">
    <property type="component" value="Unassembled WGS sequence"/>
</dbReference>
<dbReference type="GO" id="GO:0003700">
    <property type="term" value="F:DNA-binding transcription factor activity"/>
    <property type="evidence" value="ECO:0007669"/>
    <property type="project" value="TreeGrafter"/>
</dbReference>
<comment type="caution">
    <text evidence="6">The sequence shown here is derived from an EMBL/GenBank/DDBJ whole genome shotgun (WGS) entry which is preliminary data.</text>
</comment>
<keyword evidence="3" id="KW-0804">Transcription</keyword>
<evidence type="ECO:0000259" key="5">
    <source>
        <dbReference type="PROSITE" id="PS50977"/>
    </source>
</evidence>
<organism evidence="6 7">
    <name type="scientific">Crossiella cryophila</name>
    <dbReference type="NCBI Taxonomy" id="43355"/>
    <lineage>
        <taxon>Bacteria</taxon>
        <taxon>Bacillati</taxon>
        <taxon>Actinomycetota</taxon>
        <taxon>Actinomycetes</taxon>
        <taxon>Pseudonocardiales</taxon>
        <taxon>Pseudonocardiaceae</taxon>
        <taxon>Crossiella</taxon>
    </lineage>
</organism>
<dbReference type="RefSeq" id="WP_185005146.1">
    <property type="nucleotide sequence ID" value="NZ_BAAAUI010000001.1"/>
</dbReference>
<gene>
    <name evidence="6" type="ORF">HNR67_005508</name>
</gene>
<dbReference type="Pfam" id="PF00440">
    <property type="entry name" value="TetR_N"/>
    <property type="match status" value="1"/>
</dbReference>
<evidence type="ECO:0000313" key="6">
    <source>
        <dbReference type="EMBL" id="MBB4679390.1"/>
    </source>
</evidence>
<dbReference type="Gene3D" id="1.10.357.10">
    <property type="entry name" value="Tetracycline Repressor, domain 2"/>
    <property type="match status" value="1"/>
</dbReference>
<evidence type="ECO:0000256" key="3">
    <source>
        <dbReference type="ARBA" id="ARBA00023163"/>
    </source>
</evidence>
<protein>
    <submittedName>
        <fullName evidence="6">AcrR family transcriptional regulator</fullName>
    </submittedName>
</protein>
<dbReference type="PRINTS" id="PR00455">
    <property type="entry name" value="HTHTETR"/>
</dbReference>
<dbReference type="InterPro" id="IPR009057">
    <property type="entry name" value="Homeodomain-like_sf"/>
</dbReference>
<dbReference type="PANTHER" id="PTHR30055:SF234">
    <property type="entry name" value="HTH-TYPE TRANSCRIPTIONAL REGULATOR BETI"/>
    <property type="match status" value="1"/>
</dbReference>
<keyword evidence="2 4" id="KW-0238">DNA-binding</keyword>
<feature type="domain" description="HTH tetR-type" evidence="5">
    <location>
        <begin position="12"/>
        <end position="72"/>
    </location>
</feature>